<gene>
    <name evidence="3" type="ORF">BGE01nite_47390</name>
</gene>
<accession>A0A512MFE1</accession>
<protein>
    <recommendedName>
        <fullName evidence="5">Arylamine N-acetyltransferase</fullName>
    </recommendedName>
</protein>
<dbReference type="RefSeq" id="WP_146854358.1">
    <property type="nucleotide sequence ID" value="NZ_BKAG01000049.1"/>
</dbReference>
<dbReference type="InterPro" id="IPR053710">
    <property type="entry name" value="Arylamine_NAT_domain_sf"/>
</dbReference>
<dbReference type="Gene3D" id="3.30.2140.20">
    <property type="match status" value="1"/>
</dbReference>
<evidence type="ECO:0000256" key="2">
    <source>
        <dbReference type="SAM" id="MobiDB-lite"/>
    </source>
</evidence>
<dbReference type="EMBL" id="BKAG01000049">
    <property type="protein sequence ID" value="GEP45448.1"/>
    <property type="molecule type" value="Genomic_DNA"/>
</dbReference>
<feature type="region of interest" description="Disordered" evidence="2">
    <location>
        <begin position="262"/>
        <end position="284"/>
    </location>
</feature>
<dbReference type="Pfam" id="PF00797">
    <property type="entry name" value="Acetyltransf_2"/>
    <property type="match status" value="1"/>
</dbReference>
<dbReference type="InterPro" id="IPR001447">
    <property type="entry name" value="Arylamine_N-AcTrfase"/>
</dbReference>
<dbReference type="AlphaFoldDB" id="A0A512MFE1"/>
<dbReference type="InterPro" id="IPR038765">
    <property type="entry name" value="Papain-like_cys_pep_sf"/>
</dbReference>
<dbReference type="OrthoDB" id="1429351at2"/>
<reference evidence="3 4" key="1">
    <citation type="submission" date="2019-07" db="EMBL/GenBank/DDBJ databases">
        <title>Whole genome shotgun sequence of Brevifollis gellanilyticus NBRC 108608.</title>
        <authorList>
            <person name="Hosoyama A."/>
            <person name="Uohara A."/>
            <person name="Ohji S."/>
            <person name="Ichikawa N."/>
        </authorList>
    </citation>
    <scope>NUCLEOTIDE SEQUENCE [LARGE SCALE GENOMIC DNA]</scope>
    <source>
        <strain evidence="3 4">NBRC 108608</strain>
    </source>
</reference>
<sequence>MTVPEVLLEKVLSRLGFGHRPETSLAGLSAVYAAWCQKVPFDNVQKLVHLYEGRPGALPGTDPNNGLDNWLRHGTGGTCWSSSTSLFALVKGLGFEAERGIATMLAAPNLPPNHATVRVKIDGLHYLIDSAILFGEPLLLDGPDELKIDHPAWGLTGTRAEDGRWTLRWPALHVPTGFDCRYEYFGVGHDDYVQRHESTRDWSPFNYQLTARRNRGNEVIGASFGNGVTLRADGSVEVKEIDDTERRRMLIEDFGMSEEIVSRLPVDRPTPPPPGSATARAQAA</sequence>
<dbReference type="SUPFAM" id="SSF54001">
    <property type="entry name" value="Cysteine proteinases"/>
    <property type="match status" value="1"/>
</dbReference>
<evidence type="ECO:0000313" key="3">
    <source>
        <dbReference type="EMBL" id="GEP45448.1"/>
    </source>
</evidence>
<evidence type="ECO:0000313" key="4">
    <source>
        <dbReference type="Proteomes" id="UP000321577"/>
    </source>
</evidence>
<keyword evidence="4" id="KW-1185">Reference proteome</keyword>
<comment type="similarity">
    <text evidence="1">Belongs to the arylamine N-acetyltransferase family.</text>
</comment>
<dbReference type="GO" id="GO:0016407">
    <property type="term" value="F:acetyltransferase activity"/>
    <property type="evidence" value="ECO:0007669"/>
    <property type="project" value="InterPro"/>
</dbReference>
<comment type="caution">
    <text evidence="3">The sequence shown here is derived from an EMBL/GenBank/DDBJ whole genome shotgun (WGS) entry which is preliminary data.</text>
</comment>
<organism evidence="3 4">
    <name type="scientific">Brevifollis gellanilyticus</name>
    <dbReference type="NCBI Taxonomy" id="748831"/>
    <lineage>
        <taxon>Bacteria</taxon>
        <taxon>Pseudomonadati</taxon>
        <taxon>Verrucomicrobiota</taxon>
        <taxon>Verrucomicrobiia</taxon>
        <taxon>Verrucomicrobiales</taxon>
        <taxon>Verrucomicrobiaceae</taxon>
    </lineage>
</organism>
<name>A0A512MFE1_9BACT</name>
<evidence type="ECO:0008006" key="5">
    <source>
        <dbReference type="Google" id="ProtNLM"/>
    </source>
</evidence>
<dbReference type="Proteomes" id="UP000321577">
    <property type="component" value="Unassembled WGS sequence"/>
</dbReference>
<proteinExistence type="inferred from homology"/>
<evidence type="ECO:0000256" key="1">
    <source>
        <dbReference type="ARBA" id="ARBA00006547"/>
    </source>
</evidence>